<organism evidence="2">
    <name type="scientific">Anguilla anguilla</name>
    <name type="common">European freshwater eel</name>
    <name type="synonym">Muraena anguilla</name>
    <dbReference type="NCBI Taxonomy" id="7936"/>
    <lineage>
        <taxon>Eukaryota</taxon>
        <taxon>Metazoa</taxon>
        <taxon>Chordata</taxon>
        <taxon>Craniata</taxon>
        <taxon>Vertebrata</taxon>
        <taxon>Euteleostomi</taxon>
        <taxon>Actinopterygii</taxon>
        <taxon>Neopterygii</taxon>
        <taxon>Teleostei</taxon>
        <taxon>Anguilliformes</taxon>
        <taxon>Anguillidae</taxon>
        <taxon>Anguilla</taxon>
    </lineage>
</organism>
<accession>A0A0E9XB59</accession>
<proteinExistence type="predicted"/>
<name>A0A0E9XB59_ANGAN</name>
<reference evidence="2" key="2">
    <citation type="journal article" date="2015" name="Fish Shellfish Immunol.">
        <title>Early steps in the European eel (Anguilla anguilla)-Vibrio vulnificus interaction in the gills: Role of the RtxA13 toxin.</title>
        <authorList>
            <person name="Callol A."/>
            <person name="Pajuelo D."/>
            <person name="Ebbesson L."/>
            <person name="Teles M."/>
            <person name="MacKenzie S."/>
            <person name="Amaro C."/>
        </authorList>
    </citation>
    <scope>NUCLEOTIDE SEQUENCE</scope>
</reference>
<dbReference type="AlphaFoldDB" id="A0A0E9XB59"/>
<feature type="compositionally biased region" description="Low complexity" evidence="1">
    <location>
        <begin position="1"/>
        <end position="17"/>
    </location>
</feature>
<reference evidence="2" key="1">
    <citation type="submission" date="2014-11" db="EMBL/GenBank/DDBJ databases">
        <authorList>
            <person name="Amaro Gonzalez C."/>
        </authorList>
    </citation>
    <scope>NUCLEOTIDE SEQUENCE</scope>
</reference>
<evidence type="ECO:0000256" key="1">
    <source>
        <dbReference type="SAM" id="MobiDB-lite"/>
    </source>
</evidence>
<protein>
    <submittedName>
        <fullName evidence="2">Uncharacterized protein</fullName>
    </submittedName>
</protein>
<dbReference type="EMBL" id="GBXM01008886">
    <property type="protein sequence ID" value="JAH99691.1"/>
    <property type="molecule type" value="Transcribed_RNA"/>
</dbReference>
<evidence type="ECO:0000313" key="2">
    <source>
        <dbReference type="EMBL" id="JAH99691.1"/>
    </source>
</evidence>
<sequence>MFQKSNSSFQSLQSASFPKSGDPRSIQSKRRDRTAAPRPPFS</sequence>
<feature type="region of interest" description="Disordered" evidence="1">
    <location>
        <begin position="1"/>
        <end position="42"/>
    </location>
</feature>